<evidence type="ECO:0000259" key="6">
    <source>
        <dbReference type="Pfam" id="PF08281"/>
    </source>
</evidence>
<dbReference type="Proteomes" id="UP001183420">
    <property type="component" value="Unassembled WGS sequence"/>
</dbReference>
<dbReference type="InterPro" id="IPR013249">
    <property type="entry name" value="RNA_pol_sigma70_r4_t2"/>
</dbReference>
<evidence type="ECO:0000313" key="7">
    <source>
        <dbReference type="EMBL" id="MDT0320576.1"/>
    </source>
</evidence>
<evidence type="ECO:0000313" key="8">
    <source>
        <dbReference type="Proteomes" id="UP001183420"/>
    </source>
</evidence>
<keyword evidence="8" id="KW-1185">Reference proteome</keyword>
<evidence type="ECO:0000256" key="1">
    <source>
        <dbReference type="ARBA" id="ARBA00010641"/>
    </source>
</evidence>
<name>A0ABU2LSK7_9ACTN</name>
<dbReference type="SUPFAM" id="SSF88659">
    <property type="entry name" value="Sigma3 and sigma4 domains of RNA polymerase sigma factors"/>
    <property type="match status" value="1"/>
</dbReference>
<keyword evidence="3" id="KW-0731">Sigma factor</keyword>
<proteinExistence type="inferred from homology"/>
<sequence length="182" mass="21034">MGGDQEEDFDALYRQTCLPVYRFLRRRLPEEQARDALGEVYLTAWRRRDRLWREAPVPWLYGIARLVLRNGVRADARSQRLREALREAANVPTHTSGAGEDAVERMRAAQVLAGRAERDREVLMLIAWEGMEIPAAARVMGCSPATFSVRLHRARKRLEQALREEEPTARLTGPWVRWGRQT</sequence>
<dbReference type="PANTHER" id="PTHR43133:SF25">
    <property type="entry name" value="RNA POLYMERASE SIGMA FACTOR RFAY-RELATED"/>
    <property type="match status" value="1"/>
</dbReference>
<dbReference type="RefSeq" id="WP_311600537.1">
    <property type="nucleotide sequence ID" value="NZ_JAVREM010000026.1"/>
</dbReference>
<gene>
    <name evidence="7" type="ORF">RNC47_19770</name>
</gene>
<evidence type="ECO:0000256" key="3">
    <source>
        <dbReference type="ARBA" id="ARBA00023082"/>
    </source>
</evidence>
<dbReference type="SUPFAM" id="SSF88946">
    <property type="entry name" value="Sigma2 domain of RNA polymerase sigma factors"/>
    <property type="match status" value="1"/>
</dbReference>
<dbReference type="InterPro" id="IPR014284">
    <property type="entry name" value="RNA_pol_sigma-70_dom"/>
</dbReference>
<comment type="caution">
    <text evidence="7">The sequence shown here is derived from an EMBL/GenBank/DDBJ whole genome shotgun (WGS) entry which is preliminary data.</text>
</comment>
<dbReference type="Pfam" id="PF04542">
    <property type="entry name" value="Sigma70_r2"/>
    <property type="match status" value="1"/>
</dbReference>
<dbReference type="NCBIfam" id="TIGR02937">
    <property type="entry name" value="sigma70-ECF"/>
    <property type="match status" value="1"/>
</dbReference>
<keyword evidence="2" id="KW-0805">Transcription regulation</keyword>
<dbReference type="InterPro" id="IPR013324">
    <property type="entry name" value="RNA_pol_sigma_r3/r4-like"/>
</dbReference>
<accession>A0ABU2LSK7</accession>
<dbReference type="InterPro" id="IPR007627">
    <property type="entry name" value="RNA_pol_sigma70_r2"/>
</dbReference>
<keyword evidence="4" id="KW-0804">Transcription</keyword>
<dbReference type="InterPro" id="IPR039425">
    <property type="entry name" value="RNA_pol_sigma-70-like"/>
</dbReference>
<organism evidence="7 8">
    <name type="scientific">Streptomyces millisiae</name>
    <dbReference type="NCBI Taxonomy" id="3075542"/>
    <lineage>
        <taxon>Bacteria</taxon>
        <taxon>Bacillati</taxon>
        <taxon>Actinomycetota</taxon>
        <taxon>Actinomycetes</taxon>
        <taxon>Kitasatosporales</taxon>
        <taxon>Streptomycetaceae</taxon>
        <taxon>Streptomyces</taxon>
    </lineage>
</organism>
<feature type="domain" description="RNA polymerase sigma factor 70 region 4 type 2" evidence="6">
    <location>
        <begin position="117"/>
        <end position="158"/>
    </location>
</feature>
<dbReference type="InterPro" id="IPR036388">
    <property type="entry name" value="WH-like_DNA-bd_sf"/>
</dbReference>
<dbReference type="PANTHER" id="PTHR43133">
    <property type="entry name" value="RNA POLYMERASE ECF-TYPE SIGMA FACTO"/>
    <property type="match status" value="1"/>
</dbReference>
<protein>
    <submittedName>
        <fullName evidence="7">Sigma-70 family RNA polymerase sigma factor</fullName>
    </submittedName>
</protein>
<reference evidence="8" key="1">
    <citation type="submission" date="2023-07" db="EMBL/GenBank/DDBJ databases">
        <title>30 novel species of actinomycetes from the DSMZ collection.</title>
        <authorList>
            <person name="Nouioui I."/>
        </authorList>
    </citation>
    <scope>NUCLEOTIDE SEQUENCE [LARGE SCALE GENOMIC DNA]</scope>
    <source>
        <strain evidence="8">DSM 44918</strain>
    </source>
</reference>
<dbReference type="Gene3D" id="1.10.1740.10">
    <property type="match status" value="1"/>
</dbReference>
<comment type="similarity">
    <text evidence="1">Belongs to the sigma-70 factor family. ECF subfamily.</text>
</comment>
<dbReference type="InterPro" id="IPR013325">
    <property type="entry name" value="RNA_pol_sigma_r2"/>
</dbReference>
<dbReference type="Pfam" id="PF08281">
    <property type="entry name" value="Sigma70_r4_2"/>
    <property type="match status" value="1"/>
</dbReference>
<evidence type="ECO:0000256" key="2">
    <source>
        <dbReference type="ARBA" id="ARBA00023015"/>
    </source>
</evidence>
<dbReference type="EMBL" id="JAVREM010000026">
    <property type="protein sequence ID" value="MDT0320576.1"/>
    <property type="molecule type" value="Genomic_DNA"/>
</dbReference>
<evidence type="ECO:0000259" key="5">
    <source>
        <dbReference type="Pfam" id="PF04542"/>
    </source>
</evidence>
<dbReference type="Gene3D" id="1.10.10.10">
    <property type="entry name" value="Winged helix-like DNA-binding domain superfamily/Winged helix DNA-binding domain"/>
    <property type="match status" value="1"/>
</dbReference>
<evidence type="ECO:0000256" key="4">
    <source>
        <dbReference type="ARBA" id="ARBA00023163"/>
    </source>
</evidence>
<feature type="domain" description="RNA polymerase sigma-70 region 2" evidence="5">
    <location>
        <begin position="13"/>
        <end position="77"/>
    </location>
</feature>